<sequence length="100" mass="11774">MYHIKVNGVTLRAAVENRSPMDIDPYKELANAVILQAVEDYRKWTKEYSGSHDDRKLRKGIVELKEFFRSEWFSLLTELDGEQLLARLKAELEEQGHYVF</sequence>
<dbReference type="HOGENOM" id="CLU_180670_0_0_9"/>
<protein>
    <submittedName>
        <fullName evidence="1">Uncharacterized protein</fullName>
    </submittedName>
</protein>
<dbReference type="Proteomes" id="UP000007050">
    <property type="component" value="Chromosome"/>
</dbReference>
<reference evidence="1 2" key="2">
    <citation type="submission" date="2010-03" db="EMBL/GenBank/DDBJ databases">
        <authorList>
            <person name="Pajon A."/>
        </authorList>
    </citation>
    <scope>NUCLEOTIDE SEQUENCE [LARGE SCALE GENOMIC DNA]</scope>
    <source>
        <strain evidence="1 2">V10Sc8a</strain>
    </source>
</reference>
<dbReference type="PATRIC" id="fig|717961.3.peg.1381"/>
<accession>D4MKK6</accession>
<name>D4MKK6_9FIRM</name>
<evidence type="ECO:0000313" key="1">
    <source>
        <dbReference type="EMBL" id="CBL34289.1"/>
    </source>
</evidence>
<dbReference type="AlphaFoldDB" id="D4MKK6"/>
<dbReference type="KEGG" id="esr:ES1_12940"/>
<reference evidence="1 2" key="1">
    <citation type="submission" date="2010-03" db="EMBL/GenBank/DDBJ databases">
        <title>The genome sequence of Eubacterium siraeum V10Sc8a.</title>
        <authorList>
            <consortium name="metaHIT consortium -- http://www.metahit.eu/"/>
            <person name="Pajon A."/>
            <person name="Turner K."/>
            <person name="Parkhill J."/>
            <person name="Duncan S."/>
            <person name="Flint H."/>
        </authorList>
    </citation>
    <scope>NUCLEOTIDE SEQUENCE [LARGE SCALE GENOMIC DNA]</scope>
    <source>
        <strain evidence="1 2">V10Sc8a</strain>
    </source>
</reference>
<proteinExistence type="predicted"/>
<organism evidence="1 2">
    <name type="scientific">[Eubacterium] siraeum V10Sc8a</name>
    <dbReference type="NCBI Taxonomy" id="717961"/>
    <lineage>
        <taxon>Bacteria</taxon>
        <taxon>Bacillati</taxon>
        <taxon>Bacillota</taxon>
        <taxon>Clostridia</taxon>
        <taxon>Eubacteriales</taxon>
        <taxon>Oscillospiraceae</taxon>
        <taxon>Oscillospiraceae incertae sedis</taxon>
    </lineage>
</organism>
<dbReference type="EMBL" id="FP929059">
    <property type="protein sequence ID" value="CBL34289.1"/>
    <property type="molecule type" value="Genomic_DNA"/>
</dbReference>
<dbReference type="BioCyc" id="ESIR717961:G136L-1064-MONOMER"/>
<gene>
    <name evidence="1" type="ORF">ES1_12940</name>
</gene>
<evidence type="ECO:0000313" key="2">
    <source>
        <dbReference type="Proteomes" id="UP000007050"/>
    </source>
</evidence>